<evidence type="ECO:0000256" key="2">
    <source>
        <dbReference type="ARBA" id="ARBA00022840"/>
    </source>
</evidence>
<dbReference type="PROSITE" id="PS50043">
    <property type="entry name" value="HTH_LUXR_2"/>
    <property type="match status" value="1"/>
</dbReference>
<dbReference type="EMBL" id="CP046147">
    <property type="protein sequence ID" value="WFG40458.1"/>
    <property type="molecule type" value="Genomic_DNA"/>
</dbReference>
<dbReference type="PANTHER" id="PTHR16305:SF28">
    <property type="entry name" value="GUANYLATE CYCLASE DOMAIN-CONTAINING PROTEIN"/>
    <property type="match status" value="1"/>
</dbReference>
<dbReference type="InterPro" id="IPR027417">
    <property type="entry name" value="P-loop_NTPase"/>
</dbReference>
<dbReference type="SMART" id="SM00421">
    <property type="entry name" value="HTH_LUXR"/>
    <property type="match status" value="1"/>
</dbReference>
<name>A0AAJ5ZLK2_9CHLR</name>
<evidence type="ECO:0000259" key="3">
    <source>
        <dbReference type="PROSITE" id="PS50043"/>
    </source>
</evidence>
<dbReference type="Proteomes" id="UP001321249">
    <property type="component" value="Unassembled WGS sequence"/>
</dbReference>
<dbReference type="Pfam" id="PF13191">
    <property type="entry name" value="AAA_16"/>
    <property type="match status" value="1"/>
</dbReference>
<accession>A0AAJ5ZLK2</accession>
<dbReference type="PANTHER" id="PTHR16305">
    <property type="entry name" value="TESTICULAR SOLUBLE ADENYLYL CYCLASE"/>
    <property type="match status" value="1"/>
</dbReference>
<dbReference type="InterPro" id="IPR016032">
    <property type="entry name" value="Sig_transdc_resp-reg_C-effctor"/>
</dbReference>
<dbReference type="InterPro" id="IPR041664">
    <property type="entry name" value="AAA_16"/>
</dbReference>
<dbReference type="PRINTS" id="PR00038">
    <property type="entry name" value="HTHLUXR"/>
</dbReference>
<reference evidence="6 7" key="1">
    <citation type="submission" date="2019-11" db="EMBL/GenBank/DDBJ databases">
        <authorList>
            <person name="Cho J.-C."/>
        </authorList>
    </citation>
    <scope>NUCLEOTIDE SEQUENCE [LARGE SCALE GENOMIC DNA]</scope>
    <source>
        <strain evidence="5 6">JH1073</strain>
        <strain evidence="4 7">JH702</strain>
    </source>
</reference>
<feature type="domain" description="HTH luxR-type" evidence="3">
    <location>
        <begin position="895"/>
        <end position="960"/>
    </location>
</feature>
<dbReference type="EMBL" id="WMBE01000009">
    <property type="protein sequence ID" value="MDG0868164.1"/>
    <property type="molecule type" value="Genomic_DNA"/>
</dbReference>
<evidence type="ECO:0000313" key="6">
    <source>
        <dbReference type="Proteomes" id="UP001219901"/>
    </source>
</evidence>
<dbReference type="AlphaFoldDB" id="A0AAJ5ZLK2"/>
<organism evidence="5 6">
    <name type="scientific">Candidatus Lucifugimonas marina</name>
    <dbReference type="NCBI Taxonomy" id="3038979"/>
    <lineage>
        <taxon>Bacteria</taxon>
        <taxon>Bacillati</taxon>
        <taxon>Chloroflexota</taxon>
        <taxon>Dehalococcoidia</taxon>
        <taxon>SAR202 cluster</taxon>
        <taxon>Candidatus Lucifugimonadales</taxon>
        <taxon>Candidatus Lucifugimonadaceae</taxon>
        <taxon>Candidatus Lucifugimonas</taxon>
    </lineage>
</organism>
<dbReference type="GO" id="GO:0005524">
    <property type="term" value="F:ATP binding"/>
    <property type="evidence" value="ECO:0007669"/>
    <property type="project" value="UniProtKB-KW"/>
</dbReference>
<dbReference type="InterPro" id="IPR000792">
    <property type="entry name" value="Tscrpt_reg_LuxR_C"/>
</dbReference>
<evidence type="ECO:0000313" key="4">
    <source>
        <dbReference type="EMBL" id="MDG0868164.1"/>
    </source>
</evidence>
<dbReference type="Proteomes" id="UP001219901">
    <property type="component" value="Chromosome"/>
</dbReference>
<keyword evidence="6" id="KW-1185">Reference proteome</keyword>
<reference evidence="6" key="3">
    <citation type="submission" date="2023-06" db="EMBL/GenBank/DDBJ databases">
        <title>Pangenomics reveal diversification of enzyme families and niche specialization in globally abundant SAR202 bacteria.</title>
        <authorList>
            <person name="Saw J.H.W."/>
        </authorList>
    </citation>
    <scope>NUCLEOTIDE SEQUENCE [LARGE SCALE GENOMIC DNA]</scope>
    <source>
        <strain evidence="6">JH1073</strain>
    </source>
</reference>
<keyword evidence="1" id="KW-0547">Nucleotide-binding</keyword>
<dbReference type="PROSITE" id="PS00622">
    <property type="entry name" value="HTH_LUXR_1"/>
    <property type="match status" value="1"/>
</dbReference>
<evidence type="ECO:0000256" key="1">
    <source>
        <dbReference type="ARBA" id="ARBA00022741"/>
    </source>
</evidence>
<dbReference type="GO" id="GO:0003677">
    <property type="term" value="F:DNA binding"/>
    <property type="evidence" value="ECO:0007669"/>
    <property type="project" value="InterPro"/>
</dbReference>
<proteinExistence type="predicted"/>
<protein>
    <submittedName>
        <fullName evidence="5">AAA family ATPase</fullName>
    </submittedName>
</protein>
<dbReference type="GO" id="GO:0005737">
    <property type="term" value="C:cytoplasm"/>
    <property type="evidence" value="ECO:0007669"/>
    <property type="project" value="TreeGrafter"/>
</dbReference>
<dbReference type="Gene3D" id="1.10.10.10">
    <property type="entry name" value="Winged helix-like DNA-binding domain superfamily/Winged helix DNA-binding domain"/>
    <property type="match status" value="1"/>
</dbReference>
<dbReference type="CDD" id="cd06170">
    <property type="entry name" value="LuxR_C_like"/>
    <property type="match status" value="1"/>
</dbReference>
<evidence type="ECO:0000313" key="7">
    <source>
        <dbReference type="Proteomes" id="UP001321249"/>
    </source>
</evidence>
<gene>
    <name evidence="4" type="ORF">GKO46_13960</name>
    <name evidence="5" type="ORF">GKO48_12865</name>
</gene>
<reference evidence="5" key="2">
    <citation type="journal article" date="2023" name="Nat. Commun.">
        <title>Cultivation of marine bacteria of the SAR202 clade.</title>
        <authorList>
            <person name="Lim Y."/>
            <person name="Seo J.H."/>
            <person name="Giovannoni S.J."/>
            <person name="Kang I."/>
            <person name="Cho J.C."/>
        </authorList>
    </citation>
    <scope>NUCLEOTIDE SEQUENCE</scope>
    <source>
        <strain evidence="5">JH1073</strain>
    </source>
</reference>
<dbReference type="SUPFAM" id="SSF48452">
    <property type="entry name" value="TPR-like"/>
    <property type="match status" value="1"/>
</dbReference>
<dbReference type="Pfam" id="PF00196">
    <property type="entry name" value="GerE"/>
    <property type="match status" value="1"/>
</dbReference>
<dbReference type="SUPFAM" id="SSF52540">
    <property type="entry name" value="P-loop containing nucleoside triphosphate hydrolases"/>
    <property type="match status" value="1"/>
</dbReference>
<dbReference type="Gene3D" id="1.25.40.10">
    <property type="entry name" value="Tetratricopeptide repeat domain"/>
    <property type="match status" value="1"/>
</dbReference>
<dbReference type="GO" id="GO:0004016">
    <property type="term" value="F:adenylate cyclase activity"/>
    <property type="evidence" value="ECO:0007669"/>
    <property type="project" value="TreeGrafter"/>
</dbReference>
<keyword evidence="2" id="KW-0067">ATP-binding</keyword>
<dbReference type="InterPro" id="IPR011990">
    <property type="entry name" value="TPR-like_helical_dom_sf"/>
</dbReference>
<dbReference type="SUPFAM" id="SSF46894">
    <property type="entry name" value="C-terminal effector domain of the bipartite response regulators"/>
    <property type="match status" value="1"/>
</dbReference>
<dbReference type="GO" id="GO:0006355">
    <property type="term" value="P:regulation of DNA-templated transcription"/>
    <property type="evidence" value="ECO:0007669"/>
    <property type="project" value="InterPro"/>
</dbReference>
<sequence length="962" mass="105038">MHPNRPRTDLVYPVRGLMSESGMVGRSAELSILNNMIAGAASREVGGVTLVKGSAGIGKSRLIEELASDASSNGFLSVWAHCQSGSGVPILWPWVQVLRSLVLEPELEILRKTQSASLQRLASHFAEFGHWTSDVSERVAVDQATEKFLLFDAIRTVVKAVAQRAPILILIEDLQWADPESVSVLEMMLESPGPRGIELVVSVRDDALSGQRYVPPQSITGSAKFTSIALQELDQADAATLFQNLVGQSLDAESLEMVWNVTGGNPLFIREYASSWEPGSTAIESAVPSSAVETIESRLRMVPAESLEVIEYGAALGNEFDFARLAAAMHVEDKNSLIDTLGSSIEFGFISEKSDSVGWFRFTHEVIRTVVYDRLPNSRRAQIHREIAEALEQLPDESTVDHAAEISSHWQNAGVTGDMGQSAVWALRAGREALASYSYDAARGHFERAQQVAHQIGKPDVETEGFAGAGKALAPLGREDEAIELLKMAFDRFVESGASDRAIQVAQVSFTGARGQIAMAPIYERALGLVTSGSLDEASIQAPLARAVAVELGDYKRGRSLLGAAIRTARKQDDRGLESLAAGYGVQVAAFSAEWTECVAFCERVLELQTDVDDPYSVSTAGMLLAVMRVRDGRHQESDALINLARKSAERSGNRLRLVSCDLFELRIAHSRAQWDRVKDVISKTNLDETGTERVHAMMALCHYSVGDEEAGADSLQRFFAMIPDTKESPDAQYFPLLARSTGSDEHIAIVKDAAAIAERSRAEYVRRRGAIAKAWMAIEEGDVSTGKDAFEVLEFAELLHDEATVLPALRHLCGDIEGASIEFEQLIAEFHENGIFFYEAWARYDYSRLLAENPDVRPKLSAQKYASEARAYALGIGLTPLVGRLDELLESLGVTRTPFDLTRREIDVLTLVAQGSTNKEIAESLFVSPHTVNRHLGNLFNKLGVSSRAAATDLAHQRGIV</sequence>
<evidence type="ECO:0000313" key="5">
    <source>
        <dbReference type="EMBL" id="WFG40458.1"/>
    </source>
</evidence>
<dbReference type="InterPro" id="IPR036388">
    <property type="entry name" value="WH-like_DNA-bd_sf"/>
</dbReference>